<feature type="domain" description="Ketoreductase" evidence="3">
    <location>
        <begin position="1"/>
        <end position="166"/>
    </location>
</feature>
<dbReference type="PANTHER" id="PTHR43477:SF1">
    <property type="entry name" value="DIHYDROANTICAPSIN 7-DEHYDROGENASE"/>
    <property type="match status" value="1"/>
</dbReference>
<keyword evidence="5" id="KW-1185">Reference proteome</keyword>
<dbReference type="InterPro" id="IPR036291">
    <property type="entry name" value="NAD(P)-bd_dom_sf"/>
</dbReference>
<dbReference type="SMART" id="SM00822">
    <property type="entry name" value="PKS_KR"/>
    <property type="match status" value="1"/>
</dbReference>
<proteinExistence type="inferred from homology"/>
<evidence type="ECO:0000256" key="2">
    <source>
        <dbReference type="ARBA" id="ARBA00023002"/>
    </source>
</evidence>
<dbReference type="RefSeq" id="WP_377799631.1">
    <property type="nucleotide sequence ID" value="NZ_JBHSLW010000028.1"/>
</dbReference>
<comment type="caution">
    <text evidence="4">The sequence shown here is derived from an EMBL/GenBank/DDBJ whole genome shotgun (WGS) entry which is preliminary data.</text>
</comment>
<keyword evidence="2 4" id="KW-0560">Oxidoreductase</keyword>
<protein>
    <submittedName>
        <fullName evidence="4">SDR family NAD(P)-dependent oxidoreductase</fullName>
        <ecNumber evidence="4">1.1.1.-</ecNumber>
    </submittedName>
</protein>
<name>A0ABW0IUE0_9HYPH</name>
<accession>A0ABW0IUE0</accession>
<gene>
    <name evidence="4" type="ORF">ACFPOB_17210</name>
</gene>
<dbReference type="Gene3D" id="3.40.50.720">
    <property type="entry name" value="NAD(P)-binding Rossmann-like Domain"/>
    <property type="match status" value="1"/>
</dbReference>
<sequence length="239" mass="24550">MTTVIFGGSGAIGSAVLRRATARGRKCHLVGRRAERLAELAADCGASFTVADVLESGAFERVAAEIEEPVEGLVYAVGSIDLRPLARFSEDDLLHDFRLNAAGAALAIQALLPALKRAGGASIVLFSSVAASQGFAAHSSIAMAKAAVEGLTLTLAAELAPSIRVNCVAPSLTQTPLAASLTTSPQMADAIAQLHALRRLGEPDDVAALADFLLAPEAGWITGQVIGVDGGRSRLRTKG</sequence>
<evidence type="ECO:0000259" key="3">
    <source>
        <dbReference type="SMART" id="SM00822"/>
    </source>
</evidence>
<evidence type="ECO:0000313" key="4">
    <source>
        <dbReference type="EMBL" id="MFC5421297.1"/>
    </source>
</evidence>
<evidence type="ECO:0000313" key="5">
    <source>
        <dbReference type="Proteomes" id="UP001596053"/>
    </source>
</evidence>
<dbReference type="SUPFAM" id="SSF51735">
    <property type="entry name" value="NAD(P)-binding Rossmann-fold domains"/>
    <property type="match status" value="1"/>
</dbReference>
<dbReference type="EMBL" id="JBHSLW010000028">
    <property type="protein sequence ID" value="MFC5421297.1"/>
    <property type="molecule type" value="Genomic_DNA"/>
</dbReference>
<evidence type="ECO:0000256" key="1">
    <source>
        <dbReference type="ARBA" id="ARBA00006484"/>
    </source>
</evidence>
<organism evidence="4 5">
    <name type="scientific">Bosea eneae</name>
    <dbReference type="NCBI Taxonomy" id="151454"/>
    <lineage>
        <taxon>Bacteria</taxon>
        <taxon>Pseudomonadati</taxon>
        <taxon>Pseudomonadota</taxon>
        <taxon>Alphaproteobacteria</taxon>
        <taxon>Hyphomicrobiales</taxon>
        <taxon>Boseaceae</taxon>
        <taxon>Bosea</taxon>
    </lineage>
</organism>
<dbReference type="GO" id="GO:0016491">
    <property type="term" value="F:oxidoreductase activity"/>
    <property type="evidence" value="ECO:0007669"/>
    <property type="project" value="UniProtKB-KW"/>
</dbReference>
<reference evidence="5" key="1">
    <citation type="journal article" date="2019" name="Int. J. Syst. Evol. Microbiol.">
        <title>The Global Catalogue of Microorganisms (GCM) 10K type strain sequencing project: providing services to taxonomists for standard genome sequencing and annotation.</title>
        <authorList>
            <consortium name="The Broad Institute Genomics Platform"/>
            <consortium name="The Broad Institute Genome Sequencing Center for Infectious Disease"/>
            <person name="Wu L."/>
            <person name="Ma J."/>
        </authorList>
    </citation>
    <scope>NUCLEOTIDE SEQUENCE [LARGE SCALE GENOMIC DNA]</scope>
    <source>
        <strain evidence="5">NCAIM B.01391</strain>
    </source>
</reference>
<dbReference type="InterPro" id="IPR051122">
    <property type="entry name" value="SDR_DHRS6-like"/>
</dbReference>
<dbReference type="Proteomes" id="UP001596053">
    <property type="component" value="Unassembled WGS sequence"/>
</dbReference>
<dbReference type="CDD" id="cd05233">
    <property type="entry name" value="SDR_c"/>
    <property type="match status" value="1"/>
</dbReference>
<dbReference type="PRINTS" id="PR00081">
    <property type="entry name" value="GDHRDH"/>
</dbReference>
<dbReference type="InterPro" id="IPR057326">
    <property type="entry name" value="KR_dom"/>
</dbReference>
<dbReference type="EC" id="1.1.1.-" evidence="4"/>
<dbReference type="Pfam" id="PF13561">
    <property type="entry name" value="adh_short_C2"/>
    <property type="match status" value="1"/>
</dbReference>
<dbReference type="PANTHER" id="PTHR43477">
    <property type="entry name" value="DIHYDROANTICAPSIN 7-DEHYDROGENASE"/>
    <property type="match status" value="1"/>
</dbReference>
<dbReference type="InterPro" id="IPR002347">
    <property type="entry name" value="SDR_fam"/>
</dbReference>
<comment type="similarity">
    <text evidence="1">Belongs to the short-chain dehydrogenases/reductases (SDR) family.</text>
</comment>